<accession>A0A267MR22</accession>
<dbReference type="Gene3D" id="3.90.1640.10">
    <property type="entry name" value="inorganic pyrophosphatase (n-terminal core)"/>
    <property type="match status" value="1"/>
</dbReference>
<dbReference type="AlphaFoldDB" id="A0A267MR22"/>
<comment type="caution">
    <text evidence="3">The sequence shown here is derived from an EMBL/GenBank/DDBJ whole genome shotgun (WGS) entry which is preliminary data.</text>
</comment>
<dbReference type="GO" id="GO:0003676">
    <property type="term" value="F:nucleic acid binding"/>
    <property type="evidence" value="ECO:0007669"/>
    <property type="project" value="InterPro"/>
</dbReference>
<reference evidence="3 4" key="1">
    <citation type="submission" date="2017-06" db="EMBL/GenBank/DDBJ databases">
        <title>Draft genome sequence of anaerobic fermentative bacterium Anaeromicrobium sediminis DY2726D isolated from West Pacific Ocean sediments.</title>
        <authorList>
            <person name="Zeng X."/>
        </authorList>
    </citation>
    <scope>NUCLEOTIDE SEQUENCE [LARGE SCALE GENOMIC DNA]</scope>
    <source>
        <strain evidence="3 4">DY2726D</strain>
    </source>
</reference>
<feature type="domain" description="DHHA1" evidence="2">
    <location>
        <begin position="246"/>
        <end position="319"/>
    </location>
</feature>
<proteinExistence type="predicted"/>
<organism evidence="3 4">
    <name type="scientific">Anaeromicrobium sediminis</name>
    <dbReference type="NCBI Taxonomy" id="1478221"/>
    <lineage>
        <taxon>Bacteria</taxon>
        <taxon>Bacillati</taxon>
        <taxon>Bacillota</taxon>
        <taxon>Clostridia</taxon>
        <taxon>Peptostreptococcales</taxon>
        <taxon>Thermotaleaceae</taxon>
        <taxon>Anaeromicrobium</taxon>
    </lineage>
</organism>
<feature type="domain" description="DDH" evidence="1">
    <location>
        <begin position="23"/>
        <end position="159"/>
    </location>
</feature>
<dbReference type="Pfam" id="PF02272">
    <property type="entry name" value="DHHA1"/>
    <property type="match status" value="1"/>
</dbReference>
<evidence type="ECO:0000313" key="4">
    <source>
        <dbReference type="Proteomes" id="UP000216024"/>
    </source>
</evidence>
<protein>
    <recommendedName>
        <fullName evidence="5">DHH family phosphoesterase</fullName>
    </recommendedName>
</protein>
<sequence>MMMVLIMSNSLLKIIDVIKESNKIIILPHIMPDGDTIGSSMALCLALKRLGKDVKIIVDEPLPDNIKFIEFEAIDEHVNEFQYDLCIAIDCSDTERLGNRRRYLNGCTINIDHHITNNFYGKYNLVNPKAAATGEIIYDLIKALNVDMDKKIATCIYTALSTDTGSFKYDNTTSKTHRIVAELIETGISVNSINVELYQNKPINKVKLLKDVINTIKFYYDGKVSIMHVTQKMLANNKMALSDTDGLIEIGRDIWGVEVSILLKELEEKKVKVGLRSKYDVDVSKIAEIFGGGGHKKAAGCLINDSIKKVNEIIIDNIEEYL</sequence>
<dbReference type="EMBL" id="NIBG01000001">
    <property type="protein sequence ID" value="PAB61223.1"/>
    <property type="molecule type" value="Genomic_DNA"/>
</dbReference>
<dbReference type="InterPro" id="IPR003156">
    <property type="entry name" value="DHHA1_dom"/>
</dbReference>
<dbReference type="InterPro" id="IPR001667">
    <property type="entry name" value="DDH_dom"/>
</dbReference>
<dbReference type="PANTHER" id="PTHR47618">
    <property type="entry name" value="BIFUNCTIONAL OLIGORIBONUCLEASE AND PAP PHOSPHATASE NRNA"/>
    <property type="match status" value="1"/>
</dbReference>
<evidence type="ECO:0000259" key="1">
    <source>
        <dbReference type="Pfam" id="PF01368"/>
    </source>
</evidence>
<gene>
    <name evidence="3" type="ORF">CCE28_02000</name>
</gene>
<dbReference type="PANTHER" id="PTHR47618:SF1">
    <property type="entry name" value="BIFUNCTIONAL OLIGORIBONUCLEASE AND PAP PHOSPHATASE NRNA"/>
    <property type="match status" value="1"/>
</dbReference>
<dbReference type="SUPFAM" id="SSF64182">
    <property type="entry name" value="DHH phosphoesterases"/>
    <property type="match status" value="1"/>
</dbReference>
<dbReference type="Gene3D" id="3.10.310.30">
    <property type="match status" value="1"/>
</dbReference>
<name>A0A267MR22_9FIRM</name>
<evidence type="ECO:0000259" key="2">
    <source>
        <dbReference type="Pfam" id="PF02272"/>
    </source>
</evidence>
<dbReference type="InterPro" id="IPR051319">
    <property type="entry name" value="Oligoribo/pAp-PDE_c-di-AMP_PDE"/>
</dbReference>
<keyword evidence="4" id="KW-1185">Reference proteome</keyword>
<dbReference type="InterPro" id="IPR038763">
    <property type="entry name" value="DHH_sf"/>
</dbReference>
<evidence type="ECO:0008006" key="5">
    <source>
        <dbReference type="Google" id="ProtNLM"/>
    </source>
</evidence>
<dbReference type="Proteomes" id="UP000216024">
    <property type="component" value="Unassembled WGS sequence"/>
</dbReference>
<evidence type="ECO:0000313" key="3">
    <source>
        <dbReference type="EMBL" id="PAB61223.1"/>
    </source>
</evidence>
<dbReference type="Pfam" id="PF01368">
    <property type="entry name" value="DHH"/>
    <property type="match status" value="1"/>
</dbReference>
<dbReference type="OrthoDB" id="9803668at2"/>